<dbReference type="InterPro" id="IPR023346">
    <property type="entry name" value="Lysozyme-like_dom_sf"/>
</dbReference>
<keyword evidence="3" id="KW-0732">Signal</keyword>
<reference evidence="6 7" key="1">
    <citation type="submission" date="2018-10" db="EMBL/GenBank/DDBJ databases">
        <title>Genomic Encyclopedia of Type Strains, Phase IV (KMG-IV): sequencing the most valuable type-strain genomes for metagenomic binning, comparative biology and taxonomic classification.</title>
        <authorList>
            <person name="Goeker M."/>
        </authorList>
    </citation>
    <scope>NUCLEOTIDE SEQUENCE [LARGE SCALE GENOMIC DNA]</scope>
    <source>
        <strain evidence="6 7">DSM 26916</strain>
    </source>
</reference>
<evidence type="ECO:0000256" key="2">
    <source>
        <dbReference type="ARBA" id="ARBA00007734"/>
    </source>
</evidence>
<proteinExistence type="inferred from homology"/>
<dbReference type="PANTHER" id="PTHR35936">
    <property type="entry name" value="MEMBRANE-BOUND LYTIC MUREIN TRANSGLYCOSYLASE F"/>
    <property type="match status" value="1"/>
</dbReference>
<keyword evidence="7" id="KW-1185">Reference proteome</keyword>
<dbReference type="Pfam" id="PF01464">
    <property type="entry name" value="SLT"/>
    <property type="match status" value="1"/>
</dbReference>
<gene>
    <name evidence="6" type="ORF">DFR35_0079</name>
</gene>
<dbReference type="SUPFAM" id="SSF53955">
    <property type="entry name" value="Lysozyme-like"/>
    <property type="match status" value="1"/>
</dbReference>
<evidence type="ECO:0000256" key="3">
    <source>
        <dbReference type="ARBA" id="ARBA00022729"/>
    </source>
</evidence>
<evidence type="ECO:0000313" key="7">
    <source>
        <dbReference type="Proteomes" id="UP000268908"/>
    </source>
</evidence>
<protein>
    <submittedName>
        <fullName evidence="6">Membrane-bound lytic murein transglycosylase F</fullName>
    </submittedName>
</protein>
<evidence type="ECO:0000259" key="5">
    <source>
        <dbReference type="SMART" id="SM00062"/>
    </source>
</evidence>
<dbReference type="Pfam" id="PF00497">
    <property type="entry name" value="SBP_bac_3"/>
    <property type="match status" value="1"/>
</dbReference>
<dbReference type="Gene3D" id="3.40.190.10">
    <property type="entry name" value="Periplasmic binding protein-like II"/>
    <property type="match status" value="2"/>
</dbReference>
<dbReference type="InterPro" id="IPR000189">
    <property type="entry name" value="Transglyc_AS"/>
</dbReference>
<dbReference type="GO" id="GO:0009253">
    <property type="term" value="P:peptidoglycan catabolic process"/>
    <property type="evidence" value="ECO:0007669"/>
    <property type="project" value="TreeGrafter"/>
</dbReference>
<dbReference type="GO" id="GO:0008933">
    <property type="term" value="F:peptidoglycan lytic transglycosylase activity"/>
    <property type="evidence" value="ECO:0007669"/>
    <property type="project" value="InterPro"/>
</dbReference>
<dbReference type="Gene3D" id="1.10.530.10">
    <property type="match status" value="1"/>
</dbReference>
<comment type="subcellular location">
    <subcellularLocation>
        <location evidence="1">Cell outer membrane</location>
        <topology evidence="1">Peripheral membrane protein</topology>
    </subcellularLocation>
</comment>
<organism evidence="6 7">
    <name type="scientific">Sulfurisoma sediminicola</name>
    <dbReference type="NCBI Taxonomy" id="1381557"/>
    <lineage>
        <taxon>Bacteria</taxon>
        <taxon>Pseudomonadati</taxon>
        <taxon>Pseudomonadota</taxon>
        <taxon>Betaproteobacteria</taxon>
        <taxon>Nitrosomonadales</taxon>
        <taxon>Sterolibacteriaceae</taxon>
        <taxon>Sulfurisoma</taxon>
    </lineage>
</organism>
<dbReference type="SUPFAM" id="SSF53850">
    <property type="entry name" value="Periplasmic binding protein-like II"/>
    <property type="match status" value="1"/>
</dbReference>
<evidence type="ECO:0000256" key="1">
    <source>
        <dbReference type="ARBA" id="ARBA00004339"/>
    </source>
</evidence>
<accession>A0A497XI44</accession>
<dbReference type="InterPro" id="IPR001638">
    <property type="entry name" value="Solute-binding_3/MltF_N"/>
</dbReference>
<sequence>MPVPSYASPNRMRWFVCLLAALLSLFGCTRIDPPEKLGELVVGVREAPALFQQEPPGSAAGSDEPTTTGFDYDLVEAFAATLGLKVRYVKAAHPQALLQMLREGKIHFAASLPVTDGAATDGSTEGLRLSPPVRTAKPVLVRHADALGPDSVAELSGRTVEVIAGTPQAASLAALPEQRRPTLLERSDIDEIVLLERVATRNAPLAATDSASFRVAANFFPDLTLADELPGEVKFAWAFAAKVDQGFFERARSFIDHVSRDGTLARITDRHFGHIQRVDSAIIAELLEKRVSLLPRFRRTFVAAQEVTGIDWRLLAALAWQESKWDPLATSPTGVRGMMMLTEDTADRLRVGNRLDPNESIHAGARYLSDLIEQLPPAVPEPDRTWLALAAYNLGMGHLNGARHFATGLKRDPNSWYEMKQVLPLLARPEYYARLKSGRARGGEAVILVENVRTYFDVLSRFEPALKFTLTPPFKRQ</sequence>
<dbReference type="SMART" id="SM00062">
    <property type="entry name" value="PBPb"/>
    <property type="match status" value="1"/>
</dbReference>
<dbReference type="EMBL" id="RCCI01000004">
    <property type="protein sequence ID" value="RLJ67532.1"/>
    <property type="molecule type" value="Genomic_DNA"/>
</dbReference>
<feature type="domain" description="Solute-binding protein family 3/N-terminal" evidence="5">
    <location>
        <begin position="39"/>
        <end position="275"/>
    </location>
</feature>
<dbReference type="PANTHER" id="PTHR35936:SF32">
    <property type="entry name" value="MEMBRANE-BOUND LYTIC MUREIN TRANSGLYCOSYLASE F"/>
    <property type="match status" value="1"/>
</dbReference>
<dbReference type="PROSITE" id="PS00922">
    <property type="entry name" value="TRANSGLYCOSYLASE"/>
    <property type="match status" value="1"/>
</dbReference>
<dbReference type="CDD" id="cd13403">
    <property type="entry name" value="MLTF-like"/>
    <property type="match status" value="1"/>
</dbReference>
<dbReference type="Proteomes" id="UP000268908">
    <property type="component" value="Unassembled WGS sequence"/>
</dbReference>
<dbReference type="InterPro" id="IPR008258">
    <property type="entry name" value="Transglycosylase_SLT_dom_1"/>
</dbReference>
<comment type="caution">
    <text evidence="6">The sequence shown here is derived from an EMBL/GenBank/DDBJ whole genome shotgun (WGS) entry which is preliminary data.</text>
</comment>
<evidence type="ECO:0000256" key="4">
    <source>
        <dbReference type="ARBA" id="ARBA00023237"/>
    </source>
</evidence>
<evidence type="ECO:0000313" key="6">
    <source>
        <dbReference type="EMBL" id="RLJ67532.1"/>
    </source>
</evidence>
<dbReference type="NCBIfam" id="NF008112">
    <property type="entry name" value="PRK10859.1"/>
    <property type="match status" value="1"/>
</dbReference>
<keyword evidence="4" id="KW-0472">Membrane</keyword>
<comment type="similarity">
    <text evidence="2">Belongs to the transglycosylase Slt family.</text>
</comment>
<keyword evidence="4" id="KW-0998">Cell outer membrane</keyword>
<name>A0A497XI44_9PROT</name>
<dbReference type="AlphaFoldDB" id="A0A497XI44"/>
<dbReference type="GO" id="GO:0009279">
    <property type="term" value="C:cell outer membrane"/>
    <property type="evidence" value="ECO:0007669"/>
    <property type="project" value="UniProtKB-SubCell"/>
</dbReference>